<feature type="transmembrane region" description="Helical" evidence="9">
    <location>
        <begin position="12"/>
        <end position="31"/>
    </location>
</feature>
<gene>
    <name evidence="10" type="ORF">Pmani_013755</name>
</gene>
<evidence type="ECO:0000256" key="1">
    <source>
        <dbReference type="ARBA" id="ARBA00004141"/>
    </source>
</evidence>
<dbReference type="Proteomes" id="UP001292094">
    <property type="component" value="Unassembled WGS sequence"/>
</dbReference>
<comment type="similarity">
    <text evidence="2">Belongs to the TMEM86 family.</text>
</comment>
<evidence type="ECO:0000256" key="4">
    <source>
        <dbReference type="ARBA" id="ARBA00022989"/>
    </source>
</evidence>
<dbReference type="EC" id="3.3.2.2" evidence="6"/>
<evidence type="ECO:0000256" key="3">
    <source>
        <dbReference type="ARBA" id="ARBA00022692"/>
    </source>
</evidence>
<evidence type="ECO:0000256" key="2">
    <source>
        <dbReference type="ARBA" id="ARBA00007375"/>
    </source>
</evidence>
<accession>A0AAE1PU94</accession>
<comment type="caution">
    <text evidence="10">The sequence shown here is derived from an EMBL/GenBank/DDBJ whole genome shotgun (WGS) entry which is preliminary data.</text>
</comment>
<feature type="transmembrane region" description="Helical" evidence="9">
    <location>
        <begin position="140"/>
        <end position="160"/>
    </location>
</feature>
<keyword evidence="3 9" id="KW-0812">Transmembrane</keyword>
<organism evidence="10 11">
    <name type="scientific">Petrolisthes manimaculis</name>
    <dbReference type="NCBI Taxonomy" id="1843537"/>
    <lineage>
        <taxon>Eukaryota</taxon>
        <taxon>Metazoa</taxon>
        <taxon>Ecdysozoa</taxon>
        <taxon>Arthropoda</taxon>
        <taxon>Crustacea</taxon>
        <taxon>Multicrustacea</taxon>
        <taxon>Malacostraca</taxon>
        <taxon>Eumalacostraca</taxon>
        <taxon>Eucarida</taxon>
        <taxon>Decapoda</taxon>
        <taxon>Pleocyemata</taxon>
        <taxon>Anomura</taxon>
        <taxon>Galatheoidea</taxon>
        <taxon>Porcellanidae</taxon>
        <taxon>Petrolisthes</taxon>
    </lineage>
</organism>
<keyword evidence="5 9" id="KW-0472">Membrane</keyword>
<feature type="transmembrane region" description="Helical" evidence="9">
    <location>
        <begin position="37"/>
        <end position="59"/>
    </location>
</feature>
<protein>
    <recommendedName>
        <fullName evidence="6">lysoplasmalogenase</fullName>
        <ecNumber evidence="6">3.3.2.2</ecNumber>
    </recommendedName>
</protein>
<dbReference type="GO" id="GO:0016020">
    <property type="term" value="C:membrane"/>
    <property type="evidence" value="ECO:0007669"/>
    <property type="project" value="UniProtKB-SubCell"/>
</dbReference>
<dbReference type="GO" id="GO:0047408">
    <property type="term" value="F:alkenylglycerophosphocholine hydrolase activity"/>
    <property type="evidence" value="ECO:0007669"/>
    <property type="project" value="UniProtKB-EC"/>
</dbReference>
<evidence type="ECO:0000256" key="9">
    <source>
        <dbReference type="SAM" id="Phobius"/>
    </source>
</evidence>
<feature type="transmembrane region" description="Helical" evidence="9">
    <location>
        <begin position="93"/>
        <end position="111"/>
    </location>
</feature>
<comment type="catalytic activity">
    <reaction evidence="8">
        <text>a 1-O-(1Z-alkenyl)-sn-glycero-3-phosphocholine + H2O = a 2,3-saturated aldehyde + sn-glycerol 3-phosphocholine</text>
        <dbReference type="Rhea" id="RHEA:22544"/>
        <dbReference type="ChEBI" id="CHEBI:15377"/>
        <dbReference type="ChEBI" id="CHEBI:16870"/>
        <dbReference type="ChEBI" id="CHEBI:73359"/>
        <dbReference type="ChEBI" id="CHEBI:77287"/>
        <dbReference type="EC" id="3.3.2.2"/>
    </reaction>
</comment>
<name>A0AAE1PU94_9EUCA</name>
<reference evidence="10" key="1">
    <citation type="submission" date="2023-11" db="EMBL/GenBank/DDBJ databases">
        <title>Genome assemblies of two species of porcelain crab, Petrolisthes cinctipes and Petrolisthes manimaculis (Anomura: Porcellanidae).</title>
        <authorList>
            <person name="Angst P."/>
        </authorList>
    </citation>
    <scope>NUCLEOTIDE SEQUENCE</scope>
    <source>
        <strain evidence="10">PB745_02</strain>
        <tissue evidence="10">Gill</tissue>
    </source>
</reference>
<evidence type="ECO:0000256" key="5">
    <source>
        <dbReference type="ARBA" id="ARBA00023136"/>
    </source>
</evidence>
<feature type="transmembrane region" description="Helical" evidence="9">
    <location>
        <begin position="172"/>
        <end position="193"/>
    </location>
</feature>
<keyword evidence="4 9" id="KW-1133">Transmembrane helix</keyword>
<evidence type="ECO:0000313" key="10">
    <source>
        <dbReference type="EMBL" id="KAK4315000.1"/>
    </source>
</evidence>
<dbReference type="AlphaFoldDB" id="A0AAE1PU94"/>
<proteinExistence type="inferred from homology"/>
<evidence type="ECO:0000313" key="11">
    <source>
        <dbReference type="Proteomes" id="UP001292094"/>
    </source>
</evidence>
<dbReference type="InterPro" id="IPR012506">
    <property type="entry name" value="TMEM86B-like"/>
</dbReference>
<dbReference type="EMBL" id="JAWZYT010001163">
    <property type="protein sequence ID" value="KAK4315000.1"/>
    <property type="molecule type" value="Genomic_DNA"/>
</dbReference>
<dbReference type="PANTHER" id="PTHR31885">
    <property type="entry name" value="GH04784P"/>
    <property type="match status" value="1"/>
</dbReference>
<evidence type="ECO:0000256" key="8">
    <source>
        <dbReference type="ARBA" id="ARBA00049560"/>
    </source>
</evidence>
<keyword evidence="11" id="KW-1185">Reference proteome</keyword>
<dbReference type="PANTHER" id="PTHR31885:SF6">
    <property type="entry name" value="GH04784P"/>
    <property type="match status" value="1"/>
</dbReference>
<evidence type="ECO:0000256" key="6">
    <source>
        <dbReference type="ARBA" id="ARBA00035673"/>
    </source>
</evidence>
<dbReference type="Pfam" id="PF07947">
    <property type="entry name" value="YhhN"/>
    <property type="match status" value="1"/>
</dbReference>
<comment type="catalytic activity">
    <reaction evidence="7">
        <text>a 1-O-(1Z-alkenyl)-sn-glycero-3-phosphoethanolamine + H2O = a 2,3-saturated aldehyde + sn-glycero-3-phosphoethanolamine</text>
        <dbReference type="Rhea" id="RHEA:16905"/>
        <dbReference type="ChEBI" id="CHEBI:15377"/>
        <dbReference type="ChEBI" id="CHEBI:73359"/>
        <dbReference type="ChEBI" id="CHEBI:77288"/>
        <dbReference type="ChEBI" id="CHEBI:143890"/>
        <dbReference type="EC" id="3.3.2.2"/>
    </reaction>
</comment>
<feature type="transmembrane region" description="Helical" evidence="9">
    <location>
        <begin position="116"/>
        <end position="134"/>
    </location>
</feature>
<comment type="subcellular location">
    <subcellularLocation>
        <location evidence="1">Membrane</location>
        <topology evidence="1">Multi-pass membrane protein</topology>
    </subcellularLocation>
</comment>
<sequence>MATPKQVVKSVGPKLVPFFKTVAIYFVLFIPSDQPSFLAVVIKCLPVLSLIAFVLLHGMSLGEEYAYSRRILLGLVMSVFGDALLVWEDRFVHGLAMFLLAQLLYISAFGFRPFNVYVATVSYCLAALGCYMLVPGTSGVVSLGLPVYTTILMTMVWRAVSRVQFFQELWTWTKLCSCLGGVLFAVSDALIGFNAYYCTIPNSQALIMVTYYAAQLGISLSVVDSKASYLDSLRSSTSTSTPTPALTDSLQCCHHITAVSLSSSLHSDTNNGFQQHESHCHQCTRNPSPSLLTHRVVNGRQY</sequence>
<evidence type="ECO:0000256" key="7">
    <source>
        <dbReference type="ARBA" id="ARBA00049458"/>
    </source>
</evidence>